<dbReference type="AlphaFoldDB" id="A0A1Y2LUR8"/>
<dbReference type="EMBL" id="KZ107849">
    <property type="protein sequence ID" value="OSS47309.1"/>
    <property type="molecule type" value="Genomic_DNA"/>
</dbReference>
<protein>
    <submittedName>
        <fullName evidence="1">Uncharacterized protein</fullName>
    </submittedName>
</protein>
<evidence type="ECO:0000313" key="1">
    <source>
        <dbReference type="EMBL" id="OSS47309.1"/>
    </source>
</evidence>
<dbReference type="InParanoid" id="A0A1Y2LUR8"/>
<accession>A0A1Y2LUR8</accession>
<dbReference type="STRING" id="105696.A0A1Y2LUR8"/>
<dbReference type="Proteomes" id="UP000193240">
    <property type="component" value="Unassembled WGS sequence"/>
</dbReference>
<gene>
    <name evidence="1" type="ORF">B5807_10092</name>
</gene>
<proteinExistence type="predicted"/>
<reference evidence="1 2" key="1">
    <citation type="journal article" date="2017" name="Genome Announc.">
        <title>Genome sequence of the saprophytic ascomycete Epicoccum nigrum ICMP 19927 strain isolated from New Zealand.</title>
        <authorList>
            <person name="Fokin M."/>
            <person name="Fleetwood D."/>
            <person name="Weir B.S."/>
            <person name="Villas-Boas S.G."/>
        </authorList>
    </citation>
    <scope>NUCLEOTIDE SEQUENCE [LARGE SCALE GENOMIC DNA]</scope>
    <source>
        <strain evidence="1 2">ICMP 19927</strain>
    </source>
</reference>
<name>A0A1Y2LUR8_EPING</name>
<sequence length="333" mass="36559">MLSTDLSWLDLALLCHPMLALLPNMYFKAQTSASRRRYLALSFFTLLAYRYFAVPSATAAPLNATQPDAPLCQTHDAPNPIAHLYPGNATGTLNGTVTILPIPLALARSLIPSQYTILTAAYRALLPSFPSDMYPAVLQAVHDHEVQAFGYLIPDFTRAGIEFPFLDLLGDGSTSFKWAPTLLMTAGHEIAIKGAQDYGTNTFPTTFEPQCDAYRSVDGKPGASAFKARSEDGAAFVDTLFEKTERMAFGLEFFRNVTNQPTFADGKTCDNMIRLFNTSVTTSIESVKGSVRAKLPPFKEEEIWDGAEGIRLDSAFIENNYLPCENFRGYGSS</sequence>
<keyword evidence="2" id="KW-1185">Reference proteome</keyword>
<evidence type="ECO:0000313" key="2">
    <source>
        <dbReference type="Proteomes" id="UP000193240"/>
    </source>
</evidence>
<dbReference type="OMA" id="ENNYLPC"/>
<organism evidence="1 2">
    <name type="scientific">Epicoccum nigrum</name>
    <name type="common">Soil fungus</name>
    <name type="synonym">Epicoccum purpurascens</name>
    <dbReference type="NCBI Taxonomy" id="105696"/>
    <lineage>
        <taxon>Eukaryota</taxon>
        <taxon>Fungi</taxon>
        <taxon>Dikarya</taxon>
        <taxon>Ascomycota</taxon>
        <taxon>Pezizomycotina</taxon>
        <taxon>Dothideomycetes</taxon>
        <taxon>Pleosporomycetidae</taxon>
        <taxon>Pleosporales</taxon>
        <taxon>Pleosporineae</taxon>
        <taxon>Didymellaceae</taxon>
        <taxon>Epicoccum</taxon>
    </lineage>
</organism>